<keyword evidence="9" id="KW-1185">Reference proteome</keyword>
<dbReference type="InterPro" id="IPR011990">
    <property type="entry name" value="TPR-like_helical_dom_sf"/>
</dbReference>
<dbReference type="EMBL" id="JAULSV010000002">
    <property type="protein sequence ID" value="KAK0652619.1"/>
    <property type="molecule type" value="Genomic_DNA"/>
</dbReference>
<evidence type="ECO:0000259" key="7">
    <source>
        <dbReference type="PROSITE" id="PS50157"/>
    </source>
</evidence>
<protein>
    <recommendedName>
        <fullName evidence="7">C2H2-type domain-containing protein</fullName>
    </recommendedName>
</protein>
<evidence type="ECO:0000256" key="5">
    <source>
        <dbReference type="PROSITE-ProRule" id="PRU00042"/>
    </source>
</evidence>
<evidence type="ECO:0000313" key="9">
    <source>
        <dbReference type="Proteomes" id="UP001174936"/>
    </source>
</evidence>
<evidence type="ECO:0000256" key="2">
    <source>
        <dbReference type="ARBA" id="ARBA00022737"/>
    </source>
</evidence>
<dbReference type="GO" id="GO:0010557">
    <property type="term" value="P:positive regulation of macromolecule biosynthetic process"/>
    <property type="evidence" value="ECO:0007669"/>
    <property type="project" value="UniProtKB-ARBA"/>
</dbReference>
<dbReference type="PROSITE" id="PS00028">
    <property type="entry name" value="ZINC_FINGER_C2H2_1"/>
    <property type="match status" value="1"/>
</dbReference>
<feature type="domain" description="C2H2-type" evidence="7">
    <location>
        <begin position="399"/>
        <end position="425"/>
    </location>
</feature>
<dbReference type="GO" id="GO:0005634">
    <property type="term" value="C:nucleus"/>
    <property type="evidence" value="ECO:0007669"/>
    <property type="project" value="UniProtKB-ARBA"/>
</dbReference>
<feature type="region of interest" description="Disordered" evidence="6">
    <location>
        <begin position="190"/>
        <end position="231"/>
    </location>
</feature>
<dbReference type="Gene3D" id="3.30.160.60">
    <property type="entry name" value="Classic Zinc Finger"/>
    <property type="match status" value="2"/>
</dbReference>
<evidence type="ECO:0000256" key="1">
    <source>
        <dbReference type="ARBA" id="ARBA00022723"/>
    </source>
</evidence>
<sequence>MRSIRSANPLWGRPLGIIILVAFLWPSFILGLESSKHGEVRDAPNREISDQDVLPEESFFLSSLERQPFDAHEDTLTLEDGADAILDDAIPLVETQATEAVSLAANLTSTTRGEDPSDRAQGIPDTMEPIPENDVLAIDRSEIFSGEKGPEPRDISREWTRYLRKGQNLLPGLCAAVLPLSQTLGRRRKRFRGNLRSPPSEVEEKSEQLPGSRARDEENHAAEALSSGPTQDELAAEVRGIYWGLLAVENECKAVDTELQSGINGAVFNDTRRQRLRALLDVLAEQGNTPLDSMQSPRPSQPDDPPRPLPEEFAMRGLRWTQNLYPTDWFSGEHINEESEAFDVENFSQERRARVLWLGQRIARELGQPSSHPTETSDTCQKGTNHCGESARVQKPGILACPWPGCSRHFKKHGDLNHHVKITHSRPIRCECEGCSYRCGTRRDLKRHYQVHHPSMVQTELFTCHECPPGTVFNRRDNLQRHQKKFHSSE</sequence>
<dbReference type="GO" id="GO:0008270">
    <property type="term" value="F:zinc ion binding"/>
    <property type="evidence" value="ECO:0007669"/>
    <property type="project" value="UniProtKB-KW"/>
</dbReference>
<keyword evidence="1" id="KW-0479">Metal-binding</keyword>
<comment type="caution">
    <text evidence="8">The sequence shown here is derived from an EMBL/GenBank/DDBJ whole genome shotgun (WGS) entry which is preliminary data.</text>
</comment>
<dbReference type="Proteomes" id="UP001174936">
    <property type="component" value="Unassembled WGS sequence"/>
</dbReference>
<keyword evidence="2" id="KW-0677">Repeat</keyword>
<keyword evidence="4" id="KW-0862">Zinc</keyword>
<proteinExistence type="predicted"/>
<dbReference type="GO" id="GO:0000981">
    <property type="term" value="F:DNA-binding transcription factor activity, RNA polymerase II-specific"/>
    <property type="evidence" value="ECO:0007669"/>
    <property type="project" value="TreeGrafter"/>
</dbReference>
<evidence type="ECO:0000313" key="8">
    <source>
        <dbReference type="EMBL" id="KAK0652619.1"/>
    </source>
</evidence>
<dbReference type="PROSITE" id="PS50157">
    <property type="entry name" value="ZINC_FINGER_C2H2_2"/>
    <property type="match status" value="2"/>
</dbReference>
<keyword evidence="3 5" id="KW-0863">Zinc-finger</keyword>
<dbReference type="SMART" id="SM00355">
    <property type="entry name" value="ZnF_C2H2"/>
    <property type="match status" value="3"/>
</dbReference>
<feature type="region of interest" description="Disordered" evidence="6">
    <location>
        <begin position="109"/>
        <end position="130"/>
    </location>
</feature>
<dbReference type="PANTHER" id="PTHR19818">
    <property type="entry name" value="ZINC FINGER PROTEIN ZIC AND GLI"/>
    <property type="match status" value="1"/>
</dbReference>
<accession>A0AA39YHC0</accession>
<dbReference type="SUPFAM" id="SSF48452">
    <property type="entry name" value="TPR-like"/>
    <property type="match status" value="1"/>
</dbReference>
<evidence type="ECO:0000256" key="4">
    <source>
        <dbReference type="ARBA" id="ARBA00022833"/>
    </source>
</evidence>
<dbReference type="InterPro" id="IPR013087">
    <property type="entry name" value="Znf_C2H2_type"/>
</dbReference>
<dbReference type="InterPro" id="IPR050329">
    <property type="entry name" value="GLI_C2H2-zinc-finger"/>
</dbReference>
<feature type="domain" description="C2H2-type" evidence="7">
    <location>
        <begin position="462"/>
        <end position="490"/>
    </location>
</feature>
<evidence type="ECO:0000256" key="3">
    <source>
        <dbReference type="ARBA" id="ARBA00022771"/>
    </source>
</evidence>
<reference evidence="8" key="1">
    <citation type="submission" date="2023-06" db="EMBL/GenBank/DDBJ databases">
        <title>Genome-scale phylogeny and comparative genomics of the fungal order Sordariales.</title>
        <authorList>
            <consortium name="Lawrence Berkeley National Laboratory"/>
            <person name="Hensen N."/>
            <person name="Bonometti L."/>
            <person name="Westerberg I."/>
            <person name="Brannstrom I.O."/>
            <person name="Guillou S."/>
            <person name="Cros-Aarteil S."/>
            <person name="Calhoun S."/>
            <person name="Haridas S."/>
            <person name="Kuo A."/>
            <person name="Mondo S."/>
            <person name="Pangilinan J."/>
            <person name="Riley R."/>
            <person name="Labutti K."/>
            <person name="Andreopoulos B."/>
            <person name="Lipzen A."/>
            <person name="Chen C."/>
            <person name="Yanf M."/>
            <person name="Daum C."/>
            <person name="Ng V."/>
            <person name="Clum A."/>
            <person name="Steindorff A."/>
            <person name="Ohm R."/>
            <person name="Martin F."/>
            <person name="Silar P."/>
            <person name="Natvig D."/>
            <person name="Lalanne C."/>
            <person name="Gautier V."/>
            <person name="Ament-Velasquez S.L."/>
            <person name="Kruys A."/>
            <person name="Hutchinson M.I."/>
            <person name="Powell A.J."/>
            <person name="Barry K."/>
            <person name="Miller A.N."/>
            <person name="Grigoriev I.V."/>
            <person name="Debuchy R."/>
            <person name="Gladieux P."/>
            <person name="Thoren M.H."/>
            <person name="Johannesson H."/>
        </authorList>
    </citation>
    <scope>NUCLEOTIDE SEQUENCE</scope>
    <source>
        <strain evidence="8">SMH2532-1</strain>
    </source>
</reference>
<feature type="compositionally biased region" description="Basic and acidic residues" evidence="6">
    <location>
        <begin position="202"/>
        <end position="221"/>
    </location>
</feature>
<dbReference type="AlphaFoldDB" id="A0AA39YHC0"/>
<organism evidence="8 9">
    <name type="scientific">Cercophora newfieldiana</name>
    <dbReference type="NCBI Taxonomy" id="92897"/>
    <lineage>
        <taxon>Eukaryota</taxon>
        <taxon>Fungi</taxon>
        <taxon>Dikarya</taxon>
        <taxon>Ascomycota</taxon>
        <taxon>Pezizomycotina</taxon>
        <taxon>Sordariomycetes</taxon>
        <taxon>Sordariomycetidae</taxon>
        <taxon>Sordariales</taxon>
        <taxon>Lasiosphaeriaceae</taxon>
        <taxon>Cercophora</taxon>
    </lineage>
</organism>
<gene>
    <name evidence="8" type="ORF">B0T16DRAFT_406522</name>
</gene>
<name>A0AA39YHC0_9PEZI</name>
<dbReference type="PANTHER" id="PTHR19818:SF139">
    <property type="entry name" value="PAIR-RULE PROTEIN ODD-PAIRED"/>
    <property type="match status" value="1"/>
</dbReference>
<dbReference type="GO" id="GO:0000978">
    <property type="term" value="F:RNA polymerase II cis-regulatory region sequence-specific DNA binding"/>
    <property type="evidence" value="ECO:0007669"/>
    <property type="project" value="TreeGrafter"/>
</dbReference>
<feature type="region of interest" description="Disordered" evidence="6">
    <location>
        <begin position="287"/>
        <end position="311"/>
    </location>
</feature>
<evidence type="ECO:0000256" key="6">
    <source>
        <dbReference type="SAM" id="MobiDB-lite"/>
    </source>
</evidence>